<evidence type="ECO:0000256" key="2">
    <source>
        <dbReference type="PIRSR" id="PIRSR605754-1"/>
    </source>
</evidence>
<dbReference type="NCBIfam" id="TIGR01076">
    <property type="entry name" value="sortase_fam"/>
    <property type="match status" value="1"/>
</dbReference>
<gene>
    <name evidence="4" type="ORF">BIV18_09715</name>
</gene>
<keyword evidence="3" id="KW-0812">Transmembrane</keyword>
<keyword evidence="1" id="KW-0378">Hydrolase</keyword>
<keyword evidence="5" id="KW-1185">Reference proteome</keyword>
<comment type="caution">
    <text evidence="4">The sequence shown here is derived from an EMBL/GenBank/DDBJ whole genome shotgun (WGS) entry which is preliminary data.</text>
</comment>
<keyword evidence="3" id="KW-0472">Membrane</keyword>
<organism evidence="4 5">
    <name type="scientific">Peptoniphilus porci</name>
    <dbReference type="NCBI Taxonomy" id="2652280"/>
    <lineage>
        <taxon>Bacteria</taxon>
        <taxon>Bacillati</taxon>
        <taxon>Bacillota</taxon>
        <taxon>Tissierellia</taxon>
        <taxon>Tissierellales</taxon>
        <taxon>Peptoniphilaceae</taxon>
        <taxon>Peptoniphilus</taxon>
    </lineage>
</organism>
<dbReference type="GO" id="GO:0016787">
    <property type="term" value="F:hydrolase activity"/>
    <property type="evidence" value="ECO:0007669"/>
    <property type="project" value="UniProtKB-KW"/>
</dbReference>
<evidence type="ECO:0000256" key="3">
    <source>
        <dbReference type="SAM" id="Phobius"/>
    </source>
</evidence>
<dbReference type="AlphaFoldDB" id="A0A1U7LX19"/>
<sequence length="324" mass="37709">MKVGRLVILENIRLNFYDYRNTNNVKEENCEEKNIYKTLSYIFLVLALMPVIYLIASRIQLHRLNMKSVTTYVKSQYTEEELEELRKKKESYNKKVKESFAPTTEPQHTSENNNNIIGILYIPRISEIIPIYFGTSDEILSKGVGIMEKTSLPGGVGSNSVITGHRGTHNAKLFRYLDKLEMNDSVYIYTNEELLKYKIFNHAVIQPDDGTLLTLEEDKDKITLLTCTPYLINTERLLYFGERTNLSDEENKSILEIIKNGNKQLEKNILDNENTKDFNDAKDNRTLYLILIIVIIFILIILIYIIIKLLLNKKDEELDNLHKD</sequence>
<dbReference type="Pfam" id="PF04203">
    <property type="entry name" value="Sortase"/>
    <property type="match status" value="1"/>
</dbReference>
<feature type="active site" description="Acyl-thioester intermediate" evidence="2">
    <location>
        <position position="227"/>
    </location>
</feature>
<protein>
    <recommendedName>
        <fullName evidence="6">Sortase (Surface protein transpeptidase)</fullName>
    </recommendedName>
</protein>
<reference evidence="4 5" key="1">
    <citation type="journal article" date="2016" name="Appl. Environ. Microbiol.">
        <title>Function and Phylogeny of Bacterial Butyryl Coenzyme A:Acetate Transferases and Their Diversity in the Proximal Colon of Swine.</title>
        <authorList>
            <person name="Trachsel J."/>
            <person name="Bayles D.O."/>
            <person name="Looft T."/>
            <person name="Levine U.Y."/>
            <person name="Allen H.K."/>
        </authorList>
    </citation>
    <scope>NUCLEOTIDE SEQUENCE [LARGE SCALE GENOMIC DNA]</scope>
    <source>
        <strain evidence="4 5">35-6-1</strain>
    </source>
</reference>
<dbReference type="Proteomes" id="UP000187166">
    <property type="component" value="Unassembled WGS sequence"/>
</dbReference>
<dbReference type="InterPro" id="IPR005754">
    <property type="entry name" value="Sortase"/>
</dbReference>
<dbReference type="NCBIfam" id="NF033745">
    <property type="entry name" value="class_C_sortase"/>
    <property type="match status" value="1"/>
</dbReference>
<keyword evidence="3" id="KW-1133">Transmembrane helix</keyword>
<dbReference type="STRING" id="1465756.BIV18_09715"/>
<evidence type="ECO:0008006" key="6">
    <source>
        <dbReference type="Google" id="ProtNLM"/>
    </source>
</evidence>
<dbReference type="InterPro" id="IPR023365">
    <property type="entry name" value="Sortase_dom-sf"/>
</dbReference>
<dbReference type="CDD" id="cd05827">
    <property type="entry name" value="Sortase_C"/>
    <property type="match status" value="1"/>
</dbReference>
<evidence type="ECO:0000313" key="5">
    <source>
        <dbReference type="Proteomes" id="UP000187166"/>
    </source>
</evidence>
<evidence type="ECO:0000256" key="1">
    <source>
        <dbReference type="ARBA" id="ARBA00022801"/>
    </source>
</evidence>
<dbReference type="InterPro" id="IPR042002">
    <property type="entry name" value="Sortase_C"/>
</dbReference>
<dbReference type="Gene3D" id="2.40.260.10">
    <property type="entry name" value="Sortase"/>
    <property type="match status" value="1"/>
</dbReference>
<evidence type="ECO:0000313" key="4">
    <source>
        <dbReference type="EMBL" id="OLR61621.1"/>
    </source>
</evidence>
<proteinExistence type="predicted"/>
<feature type="transmembrane region" description="Helical" evidence="3">
    <location>
        <begin position="38"/>
        <end position="56"/>
    </location>
</feature>
<name>A0A1U7LX19_9FIRM</name>
<feature type="active site" description="Proton donor/acceptor" evidence="2">
    <location>
        <position position="165"/>
    </location>
</feature>
<feature type="transmembrane region" description="Helical" evidence="3">
    <location>
        <begin position="286"/>
        <end position="307"/>
    </location>
</feature>
<accession>A0A1U7LX19</accession>
<dbReference type="EMBL" id="MJIH01000008">
    <property type="protein sequence ID" value="OLR61621.1"/>
    <property type="molecule type" value="Genomic_DNA"/>
</dbReference>
<dbReference type="SUPFAM" id="SSF63817">
    <property type="entry name" value="Sortase"/>
    <property type="match status" value="1"/>
</dbReference>